<name>A0A4R1BCY9_9PROT</name>
<comment type="caution">
    <text evidence="7">The sequence shown here is derived from an EMBL/GenBank/DDBJ whole genome shotgun (WGS) entry which is preliminary data.</text>
</comment>
<dbReference type="GO" id="GO:0070038">
    <property type="term" value="F:rRNA (pseudouridine-N3-)-methyltransferase activity"/>
    <property type="evidence" value="ECO:0007669"/>
    <property type="project" value="UniProtKB-UniRule"/>
</dbReference>
<dbReference type="EC" id="2.1.1.177" evidence="6"/>
<evidence type="ECO:0000256" key="5">
    <source>
        <dbReference type="ARBA" id="ARBA00038303"/>
    </source>
</evidence>
<evidence type="ECO:0000256" key="4">
    <source>
        <dbReference type="ARBA" id="ARBA00022691"/>
    </source>
</evidence>
<evidence type="ECO:0000256" key="6">
    <source>
        <dbReference type="HAMAP-Rule" id="MF_00658"/>
    </source>
</evidence>
<feature type="binding site" evidence="6">
    <location>
        <position position="103"/>
    </location>
    <ligand>
        <name>S-adenosyl-L-methionine</name>
        <dbReference type="ChEBI" id="CHEBI:59789"/>
    </ligand>
</feature>
<evidence type="ECO:0000256" key="3">
    <source>
        <dbReference type="ARBA" id="ARBA00022679"/>
    </source>
</evidence>
<comment type="similarity">
    <text evidence="5 6">Belongs to the RNA methyltransferase RlmH family.</text>
</comment>
<dbReference type="PANTHER" id="PTHR33603:SF1">
    <property type="entry name" value="RIBOSOMAL RNA LARGE SUBUNIT METHYLTRANSFERASE H"/>
    <property type="match status" value="1"/>
</dbReference>
<keyword evidence="4 6" id="KW-0949">S-adenosyl-L-methionine</keyword>
<dbReference type="CDD" id="cd18081">
    <property type="entry name" value="RlmH-like"/>
    <property type="match status" value="1"/>
</dbReference>
<dbReference type="HAMAP" id="MF_00658">
    <property type="entry name" value="23SrRNA_methyltr_H"/>
    <property type="match status" value="1"/>
</dbReference>
<evidence type="ECO:0000313" key="7">
    <source>
        <dbReference type="EMBL" id="TCJ14945.1"/>
    </source>
</evidence>
<sequence length="155" mass="16943">MKLLILAVGDKLPAWAEAAVTDYVKRMPREMRVEVVAIKPEKRAGQSPERIKALEAARVLDKLPDGCTLVALDEHGREVSTRELAQLLDDWRGSGRDVALAIGGADGLAAPLLAQAAAQLSLSRLTLPHALARVLLAEQLYRAWSLLANHPYHRD</sequence>
<dbReference type="RefSeq" id="WP_131446646.1">
    <property type="nucleotide sequence ID" value="NZ_SJZB01000032.1"/>
</dbReference>
<dbReference type="InterPro" id="IPR029028">
    <property type="entry name" value="Alpha/beta_knot_MTases"/>
</dbReference>
<keyword evidence="2 6" id="KW-0489">Methyltransferase</keyword>
<dbReference type="OrthoDB" id="9806643at2"/>
<dbReference type="NCBIfam" id="NF000986">
    <property type="entry name" value="PRK00103.1-4"/>
    <property type="match status" value="1"/>
</dbReference>
<comment type="subcellular location">
    <subcellularLocation>
        <location evidence="6">Cytoplasm</location>
    </subcellularLocation>
</comment>
<gene>
    <name evidence="6 7" type="primary">rlmH</name>
    <name evidence="7" type="ORF">EZJ19_08670</name>
</gene>
<dbReference type="PANTHER" id="PTHR33603">
    <property type="entry name" value="METHYLTRANSFERASE"/>
    <property type="match status" value="1"/>
</dbReference>
<comment type="subunit">
    <text evidence="6">Homodimer.</text>
</comment>
<dbReference type="SUPFAM" id="SSF75217">
    <property type="entry name" value="alpha/beta knot"/>
    <property type="match status" value="1"/>
</dbReference>
<accession>A0A4R1BCY9</accession>
<proteinExistence type="inferred from homology"/>
<evidence type="ECO:0000256" key="1">
    <source>
        <dbReference type="ARBA" id="ARBA00022552"/>
    </source>
</evidence>
<dbReference type="PIRSF" id="PIRSF004505">
    <property type="entry name" value="MT_bac"/>
    <property type="match status" value="1"/>
</dbReference>
<dbReference type="Pfam" id="PF02590">
    <property type="entry name" value="SPOUT_MTase"/>
    <property type="match status" value="1"/>
</dbReference>
<dbReference type="GO" id="GO:0005737">
    <property type="term" value="C:cytoplasm"/>
    <property type="evidence" value="ECO:0007669"/>
    <property type="project" value="UniProtKB-SubCell"/>
</dbReference>
<keyword evidence="3 6" id="KW-0808">Transferase</keyword>
<protein>
    <recommendedName>
        <fullName evidence="6">Ribosomal RNA large subunit methyltransferase H</fullName>
        <ecNumber evidence="6">2.1.1.177</ecNumber>
    </recommendedName>
    <alternativeName>
        <fullName evidence="6">23S rRNA (pseudouridine1915-N3)-methyltransferase</fullName>
    </alternativeName>
    <alternativeName>
        <fullName evidence="6">23S rRNA m3Psi1915 methyltransferase</fullName>
    </alternativeName>
    <alternativeName>
        <fullName evidence="6">rRNA (pseudouridine-N3-)-methyltransferase RlmH</fullName>
    </alternativeName>
</protein>
<keyword evidence="6" id="KW-0963">Cytoplasm</keyword>
<dbReference type="EMBL" id="SJZB01000032">
    <property type="protein sequence ID" value="TCJ14945.1"/>
    <property type="molecule type" value="Genomic_DNA"/>
</dbReference>
<comment type="function">
    <text evidence="6">Specifically methylates the pseudouridine at position 1915 (m3Psi1915) in 23S rRNA.</text>
</comment>
<dbReference type="AlphaFoldDB" id="A0A4R1BCY9"/>
<feature type="binding site" evidence="6">
    <location>
        <position position="72"/>
    </location>
    <ligand>
        <name>S-adenosyl-L-methionine</name>
        <dbReference type="ChEBI" id="CHEBI:59789"/>
    </ligand>
</feature>
<dbReference type="InterPro" id="IPR029026">
    <property type="entry name" value="tRNA_m1G_MTases_N"/>
</dbReference>
<evidence type="ECO:0000313" key="8">
    <source>
        <dbReference type="Proteomes" id="UP000295443"/>
    </source>
</evidence>
<keyword evidence="1 6" id="KW-0698">rRNA processing</keyword>
<keyword evidence="8" id="KW-1185">Reference proteome</keyword>
<reference evidence="7 8" key="1">
    <citation type="submission" date="2019-03" db="EMBL/GenBank/DDBJ databases">
        <title>Genome sequence of Thiobacillaceae bacterium LSR1, a sulfur-oxidizing bacterium isolated from freshwater sediment.</title>
        <authorList>
            <person name="Li S."/>
        </authorList>
    </citation>
    <scope>NUCLEOTIDE SEQUENCE [LARGE SCALE GENOMIC DNA]</scope>
    <source>
        <strain evidence="7 8">LSR1</strain>
    </source>
</reference>
<dbReference type="InterPro" id="IPR003742">
    <property type="entry name" value="RlmH-like"/>
</dbReference>
<dbReference type="Proteomes" id="UP000295443">
    <property type="component" value="Unassembled WGS sequence"/>
</dbReference>
<comment type="catalytic activity">
    <reaction evidence="6">
        <text>pseudouridine(1915) in 23S rRNA + S-adenosyl-L-methionine = N(3)-methylpseudouridine(1915) in 23S rRNA + S-adenosyl-L-homocysteine + H(+)</text>
        <dbReference type="Rhea" id="RHEA:42752"/>
        <dbReference type="Rhea" id="RHEA-COMP:10221"/>
        <dbReference type="Rhea" id="RHEA-COMP:10222"/>
        <dbReference type="ChEBI" id="CHEBI:15378"/>
        <dbReference type="ChEBI" id="CHEBI:57856"/>
        <dbReference type="ChEBI" id="CHEBI:59789"/>
        <dbReference type="ChEBI" id="CHEBI:65314"/>
        <dbReference type="ChEBI" id="CHEBI:74486"/>
        <dbReference type="EC" id="2.1.1.177"/>
    </reaction>
</comment>
<dbReference type="Gene3D" id="3.40.1280.10">
    <property type="match status" value="1"/>
</dbReference>
<feature type="binding site" evidence="6">
    <location>
        <begin position="122"/>
        <end position="127"/>
    </location>
    <ligand>
        <name>S-adenosyl-L-methionine</name>
        <dbReference type="ChEBI" id="CHEBI:59789"/>
    </ligand>
</feature>
<organism evidence="7 8">
    <name type="scientific">Parasulfuritortus cantonensis</name>
    <dbReference type="NCBI Taxonomy" id="2528202"/>
    <lineage>
        <taxon>Bacteria</taxon>
        <taxon>Pseudomonadati</taxon>
        <taxon>Pseudomonadota</taxon>
        <taxon>Betaproteobacteria</taxon>
        <taxon>Nitrosomonadales</taxon>
        <taxon>Thiobacillaceae</taxon>
        <taxon>Parasulfuritortus</taxon>
    </lineage>
</organism>
<evidence type="ECO:0000256" key="2">
    <source>
        <dbReference type="ARBA" id="ARBA00022603"/>
    </source>
</evidence>